<proteinExistence type="predicted"/>
<accession>A0AB73BCP2</accession>
<evidence type="ECO:0000313" key="3">
    <source>
        <dbReference type="Proteomes" id="UP000324162"/>
    </source>
</evidence>
<dbReference type="SUPFAM" id="SSF53850">
    <property type="entry name" value="Periplasmic binding protein-like II"/>
    <property type="match status" value="1"/>
</dbReference>
<evidence type="ECO:0008006" key="4">
    <source>
        <dbReference type="Google" id="ProtNLM"/>
    </source>
</evidence>
<feature type="chain" id="PRO_5044493020" description="Solute-binding protein family 3/N-terminal domain-containing protein" evidence="1">
    <location>
        <begin position="22"/>
        <end position="281"/>
    </location>
</feature>
<name>A0AB73BCP2_9GAMM</name>
<gene>
    <name evidence="2" type="ORF">EU508_19260</name>
</gene>
<dbReference type="RefSeq" id="WP_149615226.1">
    <property type="nucleotide sequence ID" value="NZ_SEUK01000055.1"/>
</dbReference>
<evidence type="ECO:0000256" key="1">
    <source>
        <dbReference type="SAM" id="SignalP"/>
    </source>
</evidence>
<dbReference type="AlphaFoldDB" id="A0AB73BCP2"/>
<protein>
    <recommendedName>
        <fullName evidence="4">Solute-binding protein family 3/N-terminal domain-containing protein</fullName>
    </recommendedName>
</protein>
<reference evidence="2 3" key="1">
    <citation type="submission" date="2019-01" db="EMBL/GenBank/DDBJ databases">
        <title>Genome sequences of marine Pseudoalteromonas species.</title>
        <authorList>
            <person name="Boraston A.B."/>
            <person name="Hehemann J.-H."/>
            <person name="Vickers C.J."/>
            <person name="Salama-Alber O."/>
            <person name="Abe K."/>
            <person name="Hettle A.J."/>
        </authorList>
    </citation>
    <scope>NUCLEOTIDE SEQUENCE [LARGE SCALE GENOMIC DNA]</scope>
    <source>
        <strain evidence="2 3">PS42</strain>
    </source>
</reference>
<keyword evidence="1" id="KW-0732">Signal</keyword>
<organism evidence="2 3">
    <name type="scientific">Pseudoalteromonas fuliginea</name>
    <dbReference type="NCBI Taxonomy" id="1872678"/>
    <lineage>
        <taxon>Bacteria</taxon>
        <taxon>Pseudomonadati</taxon>
        <taxon>Pseudomonadota</taxon>
        <taxon>Gammaproteobacteria</taxon>
        <taxon>Alteromonadales</taxon>
        <taxon>Pseudoalteromonadaceae</taxon>
        <taxon>Pseudoalteromonas</taxon>
    </lineage>
</organism>
<sequence length="281" mass="32464">MKLFKLCTFFYLLSFASFSYSLPTLTILSREYNGDGTEHTTDKRFYALFQEILSGELKTTAEWTNHARLIKRLSSVQPVCSYNIIKTKQREKLFLFSDAPTTMYTQRKLYGLKETLKGLPETVSVSMLLANKNTFGISLSTSYQQLDSMFADYKHQVASISRAANFSQLAQLLMHKRVDMIVSYDYTLKRFLSNDEYSQLDSRNISEYPGFINGYFACSRTVEGKKAISLLNDFMHSTEMYTFLESIHIGVFGKKITEQIMQIYINQYQVPPTKSHHKVID</sequence>
<feature type="signal peptide" evidence="1">
    <location>
        <begin position="1"/>
        <end position="21"/>
    </location>
</feature>
<dbReference type="EMBL" id="SEUK01000055">
    <property type="protein sequence ID" value="KAA1157057.1"/>
    <property type="molecule type" value="Genomic_DNA"/>
</dbReference>
<comment type="caution">
    <text evidence="2">The sequence shown here is derived from an EMBL/GenBank/DDBJ whole genome shotgun (WGS) entry which is preliminary data.</text>
</comment>
<dbReference type="Proteomes" id="UP000324162">
    <property type="component" value="Unassembled WGS sequence"/>
</dbReference>
<evidence type="ECO:0000313" key="2">
    <source>
        <dbReference type="EMBL" id="KAA1157057.1"/>
    </source>
</evidence>